<comment type="caution">
    <text evidence="2">The sequence shown here is derived from an EMBL/GenBank/DDBJ whole genome shotgun (WGS) entry which is preliminary data.</text>
</comment>
<evidence type="ECO:0000259" key="1">
    <source>
        <dbReference type="Pfam" id="PF18476"/>
    </source>
</evidence>
<evidence type="ECO:0000313" key="3">
    <source>
        <dbReference type="Proteomes" id="UP000003157"/>
    </source>
</evidence>
<name>E7G9S4_9FIRM</name>
<organism evidence="2 3">
    <name type="scientific">Coprobacillus cateniformis</name>
    <dbReference type="NCBI Taxonomy" id="100884"/>
    <lineage>
        <taxon>Bacteria</taxon>
        <taxon>Bacillati</taxon>
        <taxon>Bacillota</taxon>
        <taxon>Erysipelotrichia</taxon>
        <taxon>Erysipelotrichales</taxon>
        <taxon>Coprobacillaceae</taxon>
        <taxon>Coprobacillus</taxon>
    </lineage>
</organism>
<keyword evidence="3" id="KW-1185">Reference proteome</keyword>
<proteinExistence type="predicted"/>
<gene>
    <name evidence="2" type="ORF">HMPREF9488_01513</name>
</gene>
<dbReference type="EMBL" id="ADKX01000028">
    <property type="protein sequence ID" value="EFW05183.1"/>
    <property type="molecule type" value="Genomic_DNA"/>
</dbReference>
<dbReference type="OrthoDB" id="9182727at2"/>
<dbReference type="AlphaFoldDB" id="E7G9S4"/>
<dbReference type="RefSeq" id="WP_008788622.1">
    <property type="nucleotide sequence ID" value="NZ_AKCB01000003.1"/>
</dbReference>
<feature type="domain" description="PIN like" evidence="1">
    <location>
        <begin position="25"/>
        <end position="240"/>
    </location>
</feature>
<dbReference type="STRING" id="100884.GCA_000269565_03358"/>
<sequence>METEIDKYFVTEKKLDDLINQGDTYIVFDTNVLLAAYQWRNATKEQIEKIINKFYNENKLKYSMQVIKEFSKNRVFLIRERINDVANEMDMLTNVTPLEKLIPILNGKEIYMKTQEIQKDYIRYINLYRDQLKIIKDELKKLVSDDSFFNLIYNTAQGNIIKNYTNDELEELKIEGRRRFENKIPPGFKDKNKTNGNEYGDYILWKELMSLKSNVIFVSNDEKADWCLKSDDGEILTTNLELLKEFFEETGGKNFIHIPIIKLAQLLNQNINQDVLADLSESALEDTIIVPAREMGFNTVFLGQNQWYDIRISQSRMRNLKYIAVYQVAPVSAITYYAKIKEIVDSDNVHGYKKIIIEGEPIKLEKPIRLGDNTFLAPQGSRYTFISRLLNAFTLEDLFD</sequence>
<dbReference type="GeneID" id="78231122"/>
<protein>
    <recommendedName>
        <fullName evidence="1">PIN like domain-containing protein</fullName>
    </recommendedName>
</protein>
<dbReference type="eggNOG" id="COG4585">
    <property type="taxonomic scope" value="Bacteria"/>
</dbReference>
<reference evidence="2 3" key="1">
    <citation type="submission" date="2010-12" db="EMBL/GenBank/DDBJ databases">
        <title>The Genome Sequence of Coprobacillus sp. strain 29_1.</title>
        <authorList>
            <consortium name="The Broad Institute Genome Sequencing Platform"/>
            <person name="Earl A."/>
            <person name="Ward D."/>
            <person name="Feldgarden M."/>
            <person name="Gevers D."/>
            <person name="Daigneault M."/>
            <person name="Sibley C.D."/>
            <person name="White A."/>
            <person name="Strauss J."/>
            <person name="Allen-Vercoe E."/>
            <person name="Young S.K."/>
            <person name="Zeng Q."/>
            <person name="Gargeya S."/>
            <person name="Fitzgerald M."/>
            <person name="Haas B."/>
            <person name="Abouelleil A."/>
            <person name="Alvarado L."/>
            <person name="Arachchi H.M."/>
            <person name="Berlin A."/>
            <person name="Brown A."/>
            <person name="Chapman S.B."/>
            <person name="Chen Z."/>
            <person name="Dunbar C."/>
            <person name="Freedman E."/>
            <person name="Gearin G."/>
            <person name="Gellesch M."/>
            <person name="Goldberg J."/>
            <person name="Griggs A."/>
            <person name="Gujja S."/>
            <person name="Heilman E."/>
            <person name="Heiman D."/>
            <person name="Howarth C."/>
            <person name="Larson L."/>
            <person name="Lui A."/>
            <person name="MacDonald P.J.P."/>
            <person name="Mehta T."/>
            <person name="Montmayeur A."/>
            <person name="Murphy C."/>
            <person name="Neiman D."/>
            <person name="Pearson M."/>
            <person name="Priest M."/>
            <person name="Roberts A."/>
            <person name="Saif S."/>
            <person name="Shea T."/>
            <person name="Shenoy N."/>
            <person name="Sisk P."/>
            <person name="Stolte C."/>
            <person name="Sykes S."/>
            <person name="White J."/>
            <person name="Yandava C."/>
            <person name="Nusbaum C."/>
            <person name="Birren B."/>
        </authorList>
    </citation>
    <scope>NUCLEOTIDE SEQUENCE [LARGE SCALE GENOMIC DNA]</scope>
    <source>
        <strain evidence="2 3">29_1</strain>
    </source>
</reference>
<dbReference type="InterPro" id="IPR041578">
    <property type="entry name" value="PIN_8"/>
</dbReference>
<accession>E7G9S4</accession>
<dbReference type="Proteomes" id="UP000003157">
    <property type="component" value="Unassembled WGS sequence"/>
</dbReference>
<evidence type="ECO:0000313" key="2">
    <source>
        <dbReference type="EMBL" id="EFW05183.1"/>
    </source>
</evidence>
<dbReference type="Pfam" id="PF18476">
    <property type="entry name" value="PIN_8"/>
    <property type="match status" value="1"/>
</dbReference>
<dbReference type="HOGENOM" id="CLU_560102_0_0_9"/>